<dbReference type="Pfam" id="PF00412">
    <property type="entry name" value="LIM"/>
    <property type="match status" value="1"/>
</dbReference>
<reference evidence="8" key="1">
    <citation type="journal article" date="2016" name="Nature">
        <title>The genome of the seagrass Zostera marina reveals angiosperm adaptation to the sea.</title>
        <authorList>
            <person name="Olsen J.L."/>
            <person name="Rouze P."/>
            <person name="Verhelst B."/>
            <person name="Lin Y.-C."/>
            <person name="Bayer T."/>
            <person name="Collen J."/>
            <person name="Dattolo E."/>
            <person name="De Paoli E."/>
            <person name="Dittami S."/>
            <person name="Maumus F."/>
            <person name="Michel G."/>
            <person name="Kersting A."/>
            <person name="Lauritano C."/>
            <person name="Lohaus R."/>
            <person name="Toepel M."/>
            <person name="Tonon T."/>
            <person name="Vanneste K."/>
            <person name="Amirebrahimi M."/>
            <person name="Brakel J."/>
            <person name="Bostroem C."/>
            <person name="Chovatia M."/>
            <person name="Grimwood J."/>
            <person name="Jenkins J.W."/>
            <person name="Jueterbock A."/>
            <person name="Mraz A."/>
            <person name="Stam W.T."/>
            <person name="Tice H."/>
            <person name="Bornberg-Bauer E."/>
            <person name="Green P.J."/>
            <person name="Pearson G.A."/>
            <person name="Procaccini G."/>
            <person name="Duarte C.M."/>
            <person name="Schmutz J."/>
            <person name="Reusch T.B.H."/>
            <person name="Van de Peer Y."/>
        </authorList>
    </citation>
    <scope>NUCLEOTIDE SEQUENCE [LARGE SCALE GENOMIC DNA]</scope>
    <source>
        <strain evidence="8">cv. Finnish</strain>
    </source>
</reference>
<dbReference type="GO" id="GO:0051017">
    <property type="term" value="P:actin filament bundle assembly"/>
    <property type="evidence" value="ECO:0000318"/>
    <property type="project" value="GO_Central"/>
</dbReference>
<dbReference type="InterPro" id="IPR001781">
    <property type="entry name" value="Znf_LIM"/>
</dbReference>
<protein>
    <recommendedName>
        <fullName evidence="6">LIM zinc-binding domain-containing protein</fullName>
    </recommendedName>
</protein>
<accession>A0A0K9P1H2</accession>
<dbReference type="Proteomes" id="UP000036987">
    <property type="component" value="Unassembled WGS sequence"/>
</dbReference>
<dbReference type="SUPFAM" id="SSF57716">
    <property type="entry name" value="Glucocorticoid receptor-like (DNA-binding domain)"/>
    <property type="match status" value="2"/>
</dbReference>
<gene>
    <name evidence="7" type="ORF">ZOSMA_43G00090</name>
</gene>
<feature type="domain" description="LIM zinc-binding" evidence="6">
    <location>
        <begin position="8"/>
        <end position="68"/>
    </location>
</feature>
<dbReference type="CDD" id="cd09440">
    <property type="entry name" value="LIM1_SF3"/>
    <property type="match status" value="1"/>
</dbReference>
<keyword evidence="1 4" id="KW-0479">Metal-binding</keyword>
<evidence type="ECO:0000313" key="8">
    <source>
        <dbReference type="Proteomes" id="UP000036987"/>
    </source>
</evidence>
<evidence type="ECO:0000256" key="3">
    <source>
        <dbReference type="ARBA" id="ARBA00023038"/>
    </source>
</evidence>
<dbReference type="PROSITE" id="PS50023">
    <property type="entry name" value="LIM_DOMAIN_2"/>
    <property type="match status" value="1"/>
</dbReference>
<evidence type="ECO:0000256" key="5">
    <source>
        <dbReference type="SAM" id="MobiDB-lite"/>
    </source>
</evidence>
<dbReference type="GO" id="GO:0046872">
    <property type="term" value="F:metal ion binding"/>
    <property type="evidence" value="ECO:0007669"/>
    <property type="project" value="UniProtKB-KW"/>
</dbReference>
<dbReference type="FunFam" id="2.10.110.10:FF:000002">
    <property type="entry name" value="LIM domain and actin-binding 1"/>
    <property type="match status" value="1"/>
</dbReference>
<name>A0A0K9P1H2_ZOSMR</name>
<evidence type="ECO:0000259" key="6">
    <source>
        <dbReference type="PROSITE" id="PS50023"/>
    </source>
</evidence>
<dbReference type="GO" id="GO:0005886">
    <property type="term" value="C:plasma membrane"/>
    <property type="evidence" value="ECO:0000318"/>
    <property type="project" value="GO_Central"/>
</dbReference>
<dbReference type="GO" id="GO:0015629">
    <property type="term" value="C:actin cytoskeleton"/>
    <property type="evidence" value="ECO:0000318"/>
    <property type="project" value="GO_Central"/>
</dbReference>
<evidence type="ECO:0000256" key="2">
    <source>
        <dbReference type="ARBA" id="ARBA00022833"/>
    </source>
</evidence>
<dbReference type="OrthoDB" id="6129702at2759"/>
<dbReference type="Gene3D" id="2.10.110.10">
    <property type="entry name" value="Cysteine Rich Protein"/>
    <property type="match status" value="1"/>
</dbReference>
<sequence>MSFTGTLDKCKACDKTVYVVDFLSIDGIPYHKACFRCSHCNGTLAMSNYSSLDGILYCKPHFEQHFKETGTFTKSHIRSKSGDSDSLFKEKGSYNHLLRMNSLKKKEDKESTPVEEEMKEEEVKEEEESS</sequence>
<dbReference type="PROSITE" id="PS00478">
    <property type="entry name" value="LIM_DOMAIN_1"/>
    <property type="match status" value="1"/>
</dbReference>
<keyword evidence="8" id="KW-1185">Reference proteome</keyword>
<dbReference type="SMART" id="SM00132">
    <property type="entry name" value="LIM"/>
    <property type="match status" value="1"/>
</dbReference>
<feature type="region of interest" description="Disordered" evidence="5">
    <location>
        <begin position="101"/>
        <end position="130"/>
    </location>
</feature>
<feature type="compositionally biased region" description="Acidic residues" evidence="5">
    <location>
        <begin position="113"/>
        <end position="130"/>
    </location>
</feature>
<dbReference type="OMA" id="FTKSHIR"/>
<organism evidence="7 8">
    <name type="scientific">Zostera marina</name>
    <name type="common">Eelgrass</name>
    <dbReference type="NCBI Taxonomy" id="29655"/>
    <lineage>
        <taxon>Eukaryota</taxon>
        <taxon>Viridiplantae</taxon>
        <taxon>Streptophyta</taxon>
        <taxon>Embryophyta</taxon>
        <taxon>Tracheophyta</taxon>
        <taxon>Spermatophyta</taxon>
        <taxon>Magnoliopsida</taxon>
        <taxon>Liliopsida</taxon>
        <taxon>Zosteraceae</taxon>
        <taxon>Zostera</taxon>
    </lineage>
</organism>
<keyword evidence="3 4" id="KW-0440">LIM domain</keyword>
<dbReference type="AlphaFoldDB" id="A0A0K9P1H2"/>
<comment type="caution">
    <text evidence="7">The sequence shown here is derived from an EMBL/GenBank/DDBJ whole genome shotgun (WGS) entry which is preliminary data.</text>
</comment>
<keyword evidence="2 4" id="KW-0862">Zinc</keyword>
<dbReference type="PANTHER" id="PTHR24206">
    <property type="entry name" value="OS06G0237300 PROTEIN"/>
    <property type="match status" value="1"/>
</dbReference>
<evidence type="ECO:0000256" key="1">
    <source>
        <dbReference type="ARBA" id="ARBA00022723"/>
    </source>
</evidence>
<dbReference type="GO" id="GO:0051015">
    <property type="term" value="F:actin filament binding"/>
    <property type="evidence" value="ECO:0000318"/>
    <property type="project" value="GO_Central"/>
</dbReference>
<dbReference type="EMBL" id="LFYR01001305">
    <property type="protein sequence ID" value="KMZ62829.1"/>
    <property type="molecule type" value="Genomic_DNA"/>
</dbReference>
<evidence type="ECO:0000256" key="4">
    <source>
        <dbReference type="PROSITE-ProRule" id="PRU00125"/>
    </source>
</evidence>
<proteinExistence type="predicted"/>
<evidence type="ECO:0000313" key="7">
    <source>
        <dbReference type="EMBL" id="KMZ62829.1"/>
    </source>
</evidence>